<dbReference type="PIRSF" id="PIRSF002599">
    <property type="entry name" value="Cold_shock_A"/>
    <property type="match status" value="1"/>
</dbReference>
<dbReference type="FunFam" id="2.40.50.140:FF:000006">
    <property type="entry name" value="Cold shock protein CspC"/>
    <property type="match status" value="1"/>
</dbReference>
<evidence type="ECO:0000256" key="3">
    <source>
        <dbReference type="RuleBase" id="RU000408"/>
    </source>
</evidence>
<protein>
    <submittedName>
        <fullName evidence="5">Cold shock protein (Beta-ribbon, CspA family)</fullName>
    </submittedName>
</protein>
<dbReference type="PRINTS" id="PR00050">
    <property type="entry name" value="COLDSHOCK"/>
</dbReference>
<dbReference type="InterPro" id="IPR002059">
    <property type="entry name" value="CSP_DNA-bd"/>
</dbReference>
<dbReference type="STRING" id="1123397.SAMN05660831_00520"/>
<dbReference type="GO" id="GO:0031054">
    <property type="term" value="P:pre-miRNA processing"/>
    <property type="evidence" value="ECO:0007669"/>
    <property type="project" value="TreeGrafter"/>
</dbReference>
<dbReference type="PROSITE" id="PS51857">
    <property type="entry name" value="CSD_2"/>
    <property type="match status" value="1"/>
</dbReference>
<dbReference type="InterPro" id="IPR011129">
    <property type="entry name" value="CSD"/>
</dbReference>
<dbReference type="SUPFAM" id="SSF50249">
    <property type="entry name" value="Nucleic acid-binding proteins"/>
    <property type="match status" value="1"/>
</dbReference>
<keyword evidence="2" id="KW-0963">Cytoplasm</keyword>
<gene>
    <name evidence="5" type="ORF">SAMN05660831_00520</name>
</gene>
<evidence type="ECO:0000259" key="4">
    <source>
        <dbReference type="PROSITE" id="PS51857"/>
    </source>
</evidence>
<dbReference type="AlphaFoldDB" id="A0A1I1P5P1"/>
<dbReference type="EMBL" id="FOMJ01000001">
    <property type="protein sequence ID" value="SFD02988.1"/>
    <property type="molecule type" value="Genomic_DNA"/>
</dbReference>
<dbReference type="GO" id="GO:0005829">
    <property type="term" value="C:cytosol"/>
    <property type="evidence" value="ECO:0007669"/>
    <property type="project" value="UniProtKB-ARBA"/>
</dbReference>
<evidence type="ECO:0000256" key="2">
    <source>
        <dbReference type="ARBA" id="ARBA00022490"/>
    </source>
</evidence>
<dbReference type="GO" id="GO:0003729">
    <property type="term" value="F:mRNA binding"/>
    <property type="evidence" value="ECO:0007669"/>
    <property type="project" value="TreeGrafter"/>
</dbReference>
<dbReference type="Proteomes" id="UP000198611">
    <property type="component" value="Unassembled WGS sequence"/>
</dbReference>
<evidence type="ECO:0000256" key="1">
    <source>
        <dbReference type="ARBA" id="ARBA00004496"/>
    </source>
</evidence>
<dbReference type="InterPro" id="IPR019844">
    <property type="entry name" value="CSD_CS"/>
</dbReference>
<dbReference type="OrthoDB" id="9810590at2"/>
<reference evidence="5 6" key="1">
    <citation type="submission" date="2016-10" db="EMBL/GenBank/DDBJ databases">
        <authorList>
            <person name="de Groot N.N."/>
        </authorList>
    </citation>
    <scope>NUCLEOTIDE SEQUENCE [LARGE SCALE GENOMIC DNA]</scope>
    <source>
        <strain evidence="5 6">HL3</strain>
    </source>
</reference>
<dbReference type="InterPro" id="IPR012156">
    <property type="entry name" value="Cold_shock_CspA"/>
</dbReference>
<comment type="subcellular location">
    <subcellularLocation>
        <location evidence="1 3">Cytoplasm</location>
    </subcellularLocation>
</comment>
<name>A0A1I1P5P1_9GAMM</name>
<dbReference type="PANTHER" id="PTHR46109">
    <property type="entry name" value="PROTEIN LIN-28"/>
    <property type="match status" value="1"/>
</dbReference>
<evidence type="ECO:0000313" key="5">
    <source>
        <dbReference type="EMBL" id="SFD02988.1"/>
    </source>
</evidence>
<dbReference type="RefSeq" id="WP_093427170.1">
    <property type="nucleotide sequence ID" value="NZ_FOMJ01000001.1"/>
</dbReference>
<dbReference type="Pfam" id="PF00313">
    <property type="entry name" value="CSD"/>
    <property type="match status" value="1"/>
</dbReference>
<dbReference type="CDD" id="cd04458">
    <property type="entry name" value="CSP_CDS"/>
    <property type="match status" value="1"/>
</dbReference>
<proteinExistence type="predicted"/>
<dbReference type="PANTHER" id="PTHR46109:SF1">
    <property type="entry name" value="PROTEIN LIN-28 HOMOLOG"/>
    <property type="match status" value="1"/>
</dbReference>
<feature type="domain" description="CSD" evidence="4">
    <location>
        <begin position="1"/>
        <end position="66"/>
    </location>
</feature>
<dbReference type="SMART" id="SM00357">
    <property type="entry name" value="CSP"/>
    <property type="match status" value="1"/>
</dbReference>
<dbReference type="InterPro" id="IPR051373">
    <property type="entry name" value="Lin-28_RNA-binding"/>
</dbReference>
<dbReference type="Gene3D" id="2.40.50.140">
    <property type="entry name" value="Nucleic acid-binding proteins"/>
    <property type="match status" value="1"/>
</dbReference>
<dbReference type="PROSITE" id="PS00352">
    <property type="entry name" value="CSD_1"/>
    <property type="match status" value="1"/>
</dbReference>
<evidence type="ECO:0000313" key="6">
    <source>
        <dbReference type="Proteomes" id="UP000198611"/>
    </source>
</evidence>
<keyword evidence="6" id="KW-1185">Reference proteome</keyword>
<organism evidence="5 6">
    <name type="scientific">Thiohalospira halophila DSM 15071</name>
    <dbReference type="NCBI Taxonomy" id="1123397"/>
    <lineage>
        <taxon>Bacteria</taxon>
        <taxon>Pseudomonadati</taxon>
        <taxon>Pseudomonadota</taxon>
        <taxon>Gammaproteobacteria</taxon>
        <taxon>Thiohalospirales</taxon>
        <taxon>Thiohalospiraceae</taxon>
        <taxon>Thiohalospira</taxon>
    </lineage>
</organism>
<dbReference type="InterPro" id="IPR012340">
    <property type="entry name" value="NA-bd_OB-fold"/>
</dbReference>
<sequence>MPAGIVKWFNNAKGYGFIRPEQGGEDIFAHFSAIDMEGFRTLRRGQPVAFELHESPKGLQARRIQPLPEA</sequence>
<accession>A0A1I1P5P1</accession>